<evidence type="ECO:0000313" key="2">
    <source>
        <dbReference type="EMBL" id="EQD68532.1"/>
    </source>
</evidence>
<reference evidence="2" key="2">
    <citation type="journal article" date="2014" name="ISME J.">
        <title>Microbial stratification in low pH oxic and suboxic macroscopic growths along an acid mine drainage.</title>
        <authorList>
            <person name="Mendez-Garcia C."/>
            <person name="Mesa V."/>
            <person name="Sprenger R.R."/>
            <person name="Richter M."/>
            <person name="Diez M.S."/>
            <person name="Solano J."/>
            <person name="Bargiela R."/>
            <person name="Golyshina O.V."/>
            <person name="Manteca A."/>
            <person name="Ramos J.L."/>
            <person name="Gallego J.R."/>
            <person name="Llorente I."/>
            <person name="Martins Dos Santos V.A."/>
            <person name="Jensen O.N."/>
            <person name="Pelaez A.I."/>
            <person name="Sanchez J."/>
            <person name="Ferrer M."/>
        </authorList>
    </citation>
    <scope>NUCLEOTIDE SEQUENCE</scope>
</reference>
<reference evidence="2" key="1">
    <citation type="submission" date="2013-08" db="EMBL/GenBank/DDBJ databases">
        <authorList>
            <person name="Mendez C."/>
            <person name="Richter M."/>
            <person name="Ferrer M."/>
            <person name="Sanchez J."/>
        </authorList>
    </citation>
    <scope>NUCLEOTIDE SEQUENCE</scope>
</reference>
<evidence type="ECO:0000256" key="1">
    <source>
        <dbReference type="SAM" id="MobiDB-lite"/>
    </source>
</evidence>
<accession>T1BFH2</accession>
<dbReference type="EMBL" id="AUZZ01000310">
    <property type="protein sequence ID" value="EQD68532.1"/>
    <property type="molecule type" value="Genomic_DNA"/>
</dbReference>
<organism evidence="2">
    <name type="scientific">mine drainage metagenome</name>
    <dbReference type="NCBI Taxonomy" id="410659"/>
    <lineage>
        <taxon>unclassified sequences</taxon>
        <taxon>metagenomes</taxon>
        <taxon>ecological metagenomes</taxon>
    </lineage>
</organism>
<feature type="region of interest" description="Disordered" evidence="1">
    <location>
        <begin position="177"/>
        <end position="204"/>
    </location>
</feature>
<comment type="caution">
    <text evidence="2">The sequence shown here is derived from an EMBL/GenBank/DDBJ whole genome shotgun (WGS) entry which is preliminary data.</text>
</comment>
<sequence>MAYITVRPPVIPHRVALATEDPVLYMELAALLKEGGLPAVSVRPGDEVPRTVGVVITSPDEAGAIEHPHVVVVRTDTDRRALVAAIVDDLDPDHGPDRILVGIDPGPRPGYAVVSGRGCLARGSLDSPESAGGLVVGLRGEFPGRPIVYRVGTGDPVARNRVINGLLAVGATVELSREEGTTPRGRRRPRDAEAAMRIAQHPGR</sequence>
<gene>
    <name evidence="2" type="ORF">B2A_00396</name>
</gene>
<name>T1BFH2_9ZZZZ</name>
<feature type="non-terminal residue" evidence="2">
    <location>
        <position position="204"/>
    </location>
</feature>
<protein>
    <submittedName>
        <fullName evidence="2">ORFZ protein</fullName>
    </submittedName>
</protein>
<dbReference type="AlphaFoldDB" id="T1BFH2"/>
<proteinExistence type="predicted"/>